<proteinExistence type="predicted"/>
<keyword evidence="2" id="KW-1185">Reference proteome</keyword>
<protein>
    <submittedName>
        <fullName evidence="1">Uncharacterized protein</fullName>
    </submittedName>
</protein>
<evidence type="ECO:0000313" key="2">
    <source>
        <dbReference type="Proteomes" id="UP001595696"/>
    </source>
</evidence>
<gene>
    <name evidence="1" type="ORF">ACFO0B_31495</name>
</gene>
<dbReference type="EMBL" id="JBHSAX010000036">
    <property type="protein sequence ID" value="MFC3966532.1"/>
    <property type="molecule type" value="Genomic_DNA"/>
</dbReference>
<feature type="non-terminal residue" evidence="1">
    <location>
        <position position="112"/>
    </location>
</feature>
<name>A0ABV8E4U3_9NOCA</name>
<dbReference type="Proteomes" id="UP001595696">
    <property type="component" value="Unassembled WGS sequence"/>
</dbReference>
<evidence type="ECO:0000313" key="1">
    <source>
        <dbReference type="EMBL" id="MFC3966532.1"/>
    </source>
</evidence>
<comment type="caution">
    <text evidence="1">The sequence shown here is derived from an EMBL/GenBank/DDBJ whole genome shotgun (WGS) entry which is preliminary data.</text>
</comment>
<sequence>MGDRRRDREDGVVDMRKSAPVTVSLLVAAGLVSVGSGSVVSAGGAGDAGEALLVGSTGSDAAAAAANAPTPASRIVGLLPVDGGVARELRAVVPPADGAVPVGGGPVLRSIA</sequence>
<accession>A0ABV8E4U3</accession>
<organism evidence="1 2">
    <name type="scientific">Nocardia jiangsuensis</name>
    <dbReference type="NCBI Taxonomy" id="1691563"/>
    <lineage>
        <taxon>Bacteria</taxon>
        <taxon>Bacillati</taxon>
        <taxon>Actinomycetota</taxon>
        <taxon>Actinomycetes</taxon>
        <taxon>Mycobacteriales</taxon>
        <taxon>Nocardiaceae</taxon>
        <taxon>Nocardia</taxon>
    </lineage>
</organism>
<reference evidence="2" key="1">
    <citation type="journal article" date="2019" name="Int. J. Syst. Evol. Microbiol.">
        <title>The Global Catalogue of Microorganisms (GCM) 10K type strain sequencing project: providing services to taxonomists for standard genome sequencing and annotation.</title>
        <authorList>
            <consortium name="The Broad Institute Genomics Platform"/>
            <consortium name="The Broad Institute Genome Sequencing Center for Infectious Disease"/>
            <person name="Wu L."/>
            <person name="Ma J."/>
        </authorList>
    </citation>
    <scope>NUCLEOTIDE SEQUENCE [LARGE SCALE GENOMIC DNA]</scope>
    <source>
        <strain evidence="2">CGMCC 4.7330</strain>
    </source>
</reference>